<evidence type="ECO:0000313" key="7">
    <source>
        <dbReference type="EMBL" id="CAF2969008.1"/>
    </source>
</evidence>
<gene>
    <name evidence="7" type="ORF">LSAA_11576</name>
</gene>
<dbReference type="PANTHER" id="PTHR13414">
    <property type="entry name" value="HUEL-CATION TRANSPORTER"/>
    <property type="match status" value="1"/>
</dbReference>
<reference evidence="7" key="1">
    <citation type="submission" date="2021-02" db="EMBL/GenBank/DDBJ databases">
        <authorList>
            <person name="Bekaert M."/>
        </authorList>
    </citation>
    <scope>NUCLEOTIDE SEQUENCE</scope>
    <source>
        <strain evidence="7">IoA-00</strain>
    </source>
</reference>
<keyword evidence="3" id="KW-0812">Transmembrane</keyword>
<evidence type="ECO:0000313" key="8">
    <source>
        <dbReference type="Proteomes" id="UP000675881"/>
    </source>
</evidence>
<dbReference type="AlphaFoldDB" id="A0A7R8HB65"/>
<name>A0A7R8HB65_LEPSM</name>
<sequence>MAERAVGAMKRIEDKEKKESVTKKITGDILVITICEKSCSEFEFTFDIPHEVHGLSYVSGFIAHKMKLLYPDLGKKSSDIYLNDHGLTPWICVRGGLMVPSVYFLKDCEVFDQKFKEFHLPVLDRHLRVIERFVKFWKTPLEESRGIYMIRGLSSTNPSPPPPPSKFIFKDGVNKDVKVMDKPETVFHHYERNFITASRATKDFSSGSGRFECVYWRKDVAAKSIQKWGSIENLEKALESRNLAEEEESVSKNRLMGPISKLIKKRRADKKSISRENWPVRNLCAEGGLYGSSGRVVLIAVGINTSNFLLKLGAWIATGSYALFSEAIHSLADTCNQIILAYGIHKSIEMPTVGHPYGYSNMQYVSSLISGTGIFCLGSGLSIYHGISGIFASSELTSLPIAVAVLSCSFVSEGFTLVLAIKSIKNSASKVDMGFLEYVMGGYEPSVNVVLLEDVVAVMGVAIAAGAMSLSVKTGCVASFMIHSNINALVGRSISDHRLEQINKKLEGDIMIRQVHDVKGIDMGNGFVRYKAELDIDGRELTRIYLNKMNLPRLLAEVETMKTPEEFESFMLKHGENIVDCLGEQVDRIEKSIRTKHPEVRHMDLEVL</sequence>
<dbReference type="Gene3D" id="1.20.1510.10">
    <property type="entry name" value="Cation efflux protein transmembrane domain"/>
    <property type="match status" value="1"/>
</dbReference>
<dbReference type="InterPro" id="IPR058533">
    <property type="entry name" value="Cation_efflux_TM"/>
</dbReference>
<dbReference type="SUPFAM" id="SSF161111">
    <property type="entry name" value="Cation efflux protein transmembrane domain-like"/>
    <property type="match status" value="1"/>
</dbReference>
<dbReference type="InterPro" id="IPR027469">
    <property type="entry name" value="Cation_efflux_TMD_sf"/>
</dbReference>
<evidence type="ECO:0000259" key="6">
    <source>
        <dbReference type="Pfam" id="PF01545"/>
    </source>
</evidence>
<keyword evidence="4" id="KW-1133">Transmembrane helix</keyword>
<protein>
    <submittedName>
        <fullName evidence="7">SLC30A9</fullName>
    </submittedName>
</protein>
<dbReference type="InterPro" id="IPR040177">
    <property type="entry name" value="SLC30A9"/>
</dbReference>
<dbReference type="GO" id="GO:0016020">
    <property type="term" value="C:membrane"/>
    <property type="evidence" value="ECO:0007669"/>
    <property type="project" value="UniProtKB-SubCell"/>
</dbReference>
<dbReference type="GO" id="GO:0006829">
    <property type="term" value="P:zinc ion transport"/>
    <property type="evidence" value="ECO:0007669"/>
    <property type="project" value="InterPro"/>
</dbReference>
<dbReference type="PANTHER" id="PTHR13414:SF9">
    <property type="entry name" value="PROTON-COUPLED ZINC ANTIPORTER SLC30A9, MITOCHONDRIAL"/>
    <property type="match status" value="1"/>
</dbReference>
<evidence type="ECO:0000256" key="2">
    <source>
        <dbReference type="ARBA" id="ARBA00022448"/>
    </source>
</evidence>
<organism evidence="7 8">
    <name type="scientific">Lepeophtheirus salmonis</name>
    <name type="common">Salmon louse</name>
    <name type="synonym">Caligus salmonis</name>
    <dbReference type="NCBI Taxonomy" id="72036"/>
    <lineage>
        <taxon>Eukaryota</taxon>
        <taxon>Metazoa</taxon>
        <taxon>Ecdysozoa</taxon>
        <taxon>Arthropoda</taxon>
        <taxon>Crustacea</taxon>
        <taxon>Multicrustacea</taxon>
        <taxon>Hexanauplia</taxon>
        <taxon>Copepoda</taxon>
        <taxon>Siphonostomatoida</taxon>
        <taxon>Caligidae</taxon>
        <taxon>Lepeophtheirus</taxon>
    </lineage>
</organism>
<dbReference type="GO" id="GO:0006882">
    <property type="term" value="P:intracellular zinc ion homeostasis"/>
    <property type="evidence" value="ECO:0007669"/>
    <property type="project" value="TreeGrafter"/>
</dbReference>
<dbReference type="GO" id="GO:0005783">
    <property type="term" value="C:endoplasmic reticulum"/>
    <property type="evidence" value="ECO:0007669"/>
    <property type="project" value="TreeGrafter"/>
</dbReference>
<comment type="subcellular location">
    <subcellularLocation>
        <location evidence="1">Membrane</location>
        <topology evidence="1">Multi-pass membrane protein</topology>
    </subcellularLocation>
</comment>
<evidence type="ECO:0000256" key="4">
    <source>
        <dbReference type="ARBA" id="ARBA00022989"/>
    </source>
</evidence>
<dbReference type="GO" id="GO:0008324">
    <property type="term" value="F:monoatomic cation transmembrane transporter activity"/>
    <property type="evidence" value="ECO:0007669"/>
    <property type="project" value="InterPro"/>
</dbReference>
<feature type="domain" description="Cation efflux protein transmembrane" evidence="6">
    <location>
        <begin position="297"/>
        <end position="474"/>
    </location>
</feature>
<proteinExistence type="predicted"/>
<dbReference type="Proteomes" id="UP000675881">
    <property type="component" value="Chromosome 6"/>
</dbReference>
<evidence type="ECO:0000256" key="1">
    <source>
        <dbReference type="ARBA" id="ARBA00004141"/>
    </source>
</evidence>
<accession>A0A7R8HB65</accession>
<keyword evidence="5" id="KW-0472">Membrane</keyword>
<keyword evidence="8" id="KW-1185">Reference proteome</keyword>
<dbReference type="EMBL" id="HG994585">
    <property type="protein sequence ID" value="CAF2969008.1"/>
    <property type="molecule type" value="Genomic_DNA"/>
</dbReference>
<dbReference type="OrthoDB" id="435980at2759"/>
<evidence type="ECO:0000256" key="3">
    <source>
        <dbReference type="ARBA" id="ARBA00022692"/>
    </source>
</evidence>
<dbReference type="Pfam" id="PF01545">
    <property type="entry name" value="Cation_efflux"/>
    <property type="match status" value="1"/>
</dbReference>
<keyword evidence="2" id="KW-0813">Transport</keyword>
<evidence type="ECO:0000256" key="5">
    <source>
        <dbReference type="ARBA" id="ARBA00023136"/>
    </source>
</evidence>